<gene>
    <name evidence="2" type="ORF">COCNU_10G004980</name>
</gene>
<dbReference type="EMBL" id="CM017881">
    <property type="protein sequence ID" value="KAG1362279.1"/>
    <property type="molecule type" value="Genomic_DNA"/>
</dbReference>
<dbReference type="OrthoDB" id="785417at2759"/>
<reference evidence="2" key="1">
    <citation type="journal article" date="2017" name="Gigascience">
        <title>The genome draft of coconut (Cocos nucifera).</title>
        <authorList>
            <person name="Xiao Y."/>
            <person name="Xu P."/>
            <person name="Fan H."/>
            <person name="Baudouin L."/>
            <person name="Xia W."/>
            <person name="Bocs S."/>
            <person name="Xu J."/>
            <person name="Li Q."/>
            <person name="Guo A."/>
            <person name="Zhou L."/>
            <person name="Li J."/>
            <person name="Wu Y."/>
            <person name="Ma Z."/>
            <person name="Armero A."/>
            <person name="Issali A.E."/>
            <person name="Liu N."/>
            <person name="Peng M."/>
            <person name="Yang Y."/>
        </authorList>
    </citation>
    <scope>NUCLEOTIDE SEQUENCE</scope>
    <source>
        <tissue evidence="2">Spear leaf of Hainan Tall coconut</tissue>
    </source>
</reference>
<evidence type="ECO:0000313" key="2">
    <source>
        <dbReference type="EMBL" id="KAG1362279.1"/>
    </source>
</evidence>
<organism evidence="2 3">
    <name type="scientific">Cocos nucifera</name>
    <name type="common">Coconut palm</name>
    <dbReference type="NCBI Taxonomy" id="13894"/>
    <lineage>
        <taxon>Eukaryota</taxon>
        <taxon>Viridiplantae</taxon>
        <taxon>Streptophyta</taxon>
        <taxon>Embryophyta</taxon>
        <taxon>Tracheophyta</taxon>
        <taxon>Spermatophyta</taxon>
        <taxon>Magnoliopsida</taxon>
        <taxon>Liliopsida</taxon>
        <taxon>Arecaceae</taxon>
        <taxon>Arecoideae</taxon>
        <taxon>Cocoseae</taxon>
        <taxon>Attaleinae</taxon>
        <taxon>Cocos</taxon>
    </lineage>
</organism>
<name>A0A8K0IM66_COCNU</name>
<dbReference type="PANTHER" id="PTHR36746:SF3">
    <property type="entry name" value="DUF4005 DOMAIN-CONTAINING PROTEIN"/>
    <property type="match status" value="1"/>
</dbReference>
<dbReference type="AlphaFoldDB" id="A0A8K0IM66"/>
<evidence type="ECO:0000256" key="1">
    <source>
        <dbReference type="SAM" id="MobiDB-lite"/>
    </source>
</evidence>
<accession>A0A8K0IM66</accession>
<reference evidence="2" key="2">
    <citation type="submission" date="2019-07" db="EMBL/GenBank/DDBJ databases">
        <authorList>
            <person name="Yang Y."/>
            <person name="Bocs S."/>
            <person name="Baudouin L."/>
        </authorList>
    </citation>
    <scope>NUCLEOTIDE SEQUENCE</scope>
    <source>
        <tissue evidence="2">Spear leaf of Hainan Tall coconut</tissue>
    </source>
</reference>
<comment type="caution">
    <text evidence="2">The sequence shown here is derived from an EMBL/GenBank/DDBJ whole genome shotgun (WGS) entry which is preliminary data.</text>
</comment>
<protein>
    <submittedName>
        <fullName evidence="2">Alpha carbonic anhydrase 8</fullName>
    </submittedName>
</protein>
<dbReference type="PANTHER" id="PTHR36746">
    <property type="entry name" value="BNAC04G51760D PROTEIN"/>
    <property type="match status" value="1"/>
</dbReference>
<feature type="region of interest" description="Disordered" evidence="1">
    <location>
        <begin position="24"/>
        <end position="141"/>
    </location>
</feature>
<dbReference type="Proteomes" id="UP000797356">
    <property type="component" value="Chromosome 10"/>
</dbReference>
<sequence length="167" mass="17772">MEKKESTTSSHVGICQKLFNAFNPAHRPHSHLNLHHQGPGAAPNPSPTQPGMKEPSPQKALPAPVKPGPLAPDQKKPYEAIAPKAEPKPTIPPPPPTSVAVQKVPNKLGPKAAATPQPLPQPAPPQGAAAATEKPKKNINEKVEEYIKRTKERLRTVSGIGRTPTSK</sequence>
<keyword evidence="3" id="KW-1185">Reference proteome</keyword>
<proteinExistence type="predicted"/>
<evidence type="ECO:0000313" key="3">
    <source>
        <dbReference type="Proteomes" id="UP000797356"/>
    </source>
</evidence>